<dbReference type="InterPro" id="IPR041173">
    <property type="entry name" value="LodA_C"/>
</dbReference>
<accession>A0A0J6IKH1</accession>
<dbReference type="RefSeq" id="WP_048363613.1">
    <property type="nucleotide sequence ID" value="NZ_JYLF01000002.1"/>
</dbReference>
<dbReference type="Pfam" id="PF18417">
    <property type="entry name" value="LodA_C"/>
    <property type="match status" value="1"/>
</dbReference>
<evidence type="ECO:0000259" key="1">
    <source>
        <dbReference type="Pfam" id="PF17990"/>
    </source>
</evidence>
<dbReference type="InterPro" id="IPR033798">
    <property type="entry name" value="LodA-like"/>
</dbReference>
<reference evidence="3 4" key="1">
    <citation type="submission" date="2015-02" db="EMBL/GenBank/DDBJ databases">
        <title>Pseudomonas helleri sp. nov. and Pseudomonas weihenstephanensis sp. nov., isolated from raw cows milk.</title>
        <authorList>
            <person name="von Neubeck M."/>
            <person name="Huptas C."/>
            <person name="Wenning M."/>
            <person name="Scherer S."/>
        </authorList>
    </citation>
    <scope>NUCLEOTIDE SEQUENCE [LARGE SCALE GENOMIC DNA]</scope>
    <source>
        <strain evidence="3 4">DSM 29166</strain>
    </source>
</reference>
<dbReference type="OrthoDB" id="336698at2"/>
<dbReference type="EMBL" id="JYLF01000002">
    <property type="protein sequence ID" value="KMN15085.1"/>
    <property type="molecule type" value="Genomic_DNA"/>
</dbReference>
<dbReference type="STRING" id="1608994.TU86_07295"/>
<dbReference type="Pfam" id="PF17990">
    <property type="entry name" value="LodA_N"/>
    <property type="match status" value="1"/>
</dbReference>
<gene>
    <name evidence="3" type="ORF">TU86_07295</name>
</gene>
<dbReference type="PATRIC" id="fig|1608994.3.peg.2061"/>
<comment type="caution">
    <text evidence="3">The sequence shown here is derived from an EMBL/GenBank/DDBJ whole genome shotgun (WGS) entry which is preliminary data.</text>
</comment>
<feature type="domain" description="L-Lysine epsilon oxidase N-terminal" evidence="1">
    <location>
        <begin position="20"/>
        <end position="238"/>
    </location>
</feature>
<dbReference type="AlphaFoldDB" id="A0A0J6LYI1"/>
<dbReference type="Proteomes" id="UP000036325">
    <property type="component" value="Unassembled WGS sequence"/>
</dbReference>
<name>A0A0J6LYI1_9PSED</name>
<accession>A0A0J6LYI1</accession>
<evidence type="ECO:0000259" key="2">
    <source>
        <dbReference type="Pfam" id="PF18417"/>
    </source>
</evidence>
<organism evidence="3 4">
    <name type="scientific">Pseudomonas weihenstephanensis</name>
    <dbReference type="NCBI Taxonomy" id="1608994"/>
    <lineage>
        <taxon>Bacteria</taxon>
        <taxon>Pseudomonadati</taxon>
        <taxon>Pseudomonadota</taxon>
        <taxon>Gammaproteobacteria</taxon>
        <taxon>Pseudomonadales</taxon>
        <taxon>Pseudomonadaceae</taxon>
        <taxon>Pseudomonas</taxon>
    </lineage>
</organism>
<sequence>MHSKTLTRQQLKTVVRASIHPGIGIARLGNSRDEYVISPETIAPQWVSAGSRHDANGAIKRQAARFRIYGYNLENEVVGELTLDDADIEWRAHVVNRKAEWFEFEKAMDIEDAAHTQLRLRNADRVGAEREALVIDAGARAVSGRTVSGPAHEFTGGTFLGMPVSLGELRTDESGRLLVLGGYGHSGSPTGMPIYDPNVSNHFANAAGWFDDTSDGPVSASVKINGVVIPVESAWVVVAQPDFSPNTVGWRTLYDLMTDTYHANGWLAPPERPSFSRDVLPIFQRLSGLQWVNKGFATLFGQGAPFDFNNPLLLAKLSRTDETFSHLRQAVFNAFRGANNAVHEPRTWPWLYGDTFGADQESAHDHLAPSPYRSQLLKRWVKGEFHADWTPDHKPPAHLDDVNLADQPAMLDQAALHFCLADAFHPGIELSWPMRHISLYRAPFRIKALPEDQPLPDFGPVLDQRLALAVDGPLYAQPPGGLSRWMALPWQVDAVGCRSGYDADYDPYLPTFWPAGVPDQVLSEADYHVSTDMALPREQRVAAFNRRVYWGRKLRGSFIDQATQLVGDMARVGVIEARPGVENDPDLPAIMMVESVSGGQSPVAPPAPDLRRGAKRSLSDIERAGWESQEQCEEFRRIVRRENI</sequence>
<proteinExistence type="predicted"/>
<dbReference type="CDD" id="cd14731">
    <property type="entry name" value="LodA_like_1"/>
    <property type="match status" value="1"/>
</dbReference>
<evidence type="ECO:0000313" key="4">
    <source>
        <dbReference type="Proteomes" id="UP000036325"/>
    </source>
</evidence>
<evidence type="ECO:0000313" key="3">
    <source>
        <dbReference type="EMBL" id="KMN15085.1"/>
    </source>
</evidence>
<feature type="domain" description="L-lysine epsilon oxidase C-terminal" evidence="2">
    <location>
        <begin position="363"/>
        <end position="513"/>
    </location>
</feature>
<protein>
    <submittedName>
        <fullName evidence="3">Uncharacterized protein</fullName>
    </submittedName>
</protein>
<dbReference type="InterPro" id="IPR041168">
    <property type="entry name" value="LodA_N"/>
</dbReference>